<dbReference type="EMBL" id="JBHSJB010000042">
    <property type="protein sequence ID" value="MFC5059535.1"/>
    <property type="molecule type" value="Genomic_DNA"/>
</dbReference>
<gene>
    <name evidence="2" type="ORF">ACFPFM_37960</name>
</gene>
<dbReference type="Pfam" id="PF11716">
    <property type="entry name" value="MDMPI_N"/>
    <property type="match status" value="1"/>
</dbReference>
<dbReference type="GO" id="GO:0016853">
    <property type="term" value="F:isomerase activity"/>
    <property type="evidence" value="ECO:0007669"/>
    <property type="project" value="UniProtKB-KW"/>
</dbReference>
<proteinExistence type="predicted"/>
<sequence>MPEWTTRAVWGVWVDLLVGVVEAHRRLAEVLDMLGDEQVGEPSLLPGWTRGHVLAHLSDAARARARVVEHALRGEVVELWEPGERDAVIEATAGRTAEEHRAAHAEHSRRLEEVWAGVEDWDAPVPGGDVDLVPAVLTRWREVWIHLVDLDLGVTPAEWGVEFSCHVLDVLSPRLPDGCRLRATDVEREWGAGATRAGGERVVGAVRDLAAWLAGREPRVALDGPLPQLGPWPAYPRRR</sequence>
<dbReference type="RefSeq" id="WP_344035544.1">
    <property type="nucleotide sequence ID" value="NZ_BAAAKE010000003.1"/>
</dbReference>
<keyword evidence="2" id="KW-0413">Isomerase</keyword>
<name>A0ABV9Y9X8_9PSEU</name>
<keyword evidence="3" id="KW-1185">Reference proteome</keyword>
<evidence type="ECO:0000313" key="2">
    <source>
        <dbReference type="EMBL" id="MFC5059535.1"/>
    </source>
</evidence>
<dbReference type="Gene3D" id="1.20.120.450">
    <property type="entry name" value="dinb family like domain"/>
    <property type="match status" value="1"/>
</dbReference>
<evidence type="ECO:0000313" key="3">
    <source>
        <dbReference type="Proteomes" id="UP001595833"/>
    </source>
</evidence>
<reference evidence="3" key="1">
    <citation type="journal article" date="2019" name="Int. J. Syst. Evol. Microbiol.">
        <title>The Global Catalogue of Microorganisms (GCM) 10K type strain sequencing project: providing services to taxonomists for standard genome sequencing and annotation.</title>
        <authorList>
            <consortium name="The Broad Institute Genomics Platform"/>
            <consortium name="The Broad Institute Genome Sequencing Center for Infectious Disease"/>
            <person name="Wu L."/>
            <person name="Ma J."/>
        </authorList>
    </citation>
    <scope>NUCLEOTIDE SEQUENCE [LARGE SCALE GENOMIC DNA]</scope>
    <source>
        <strain evidence="3">KCTC 12848</strain>
    </source>
</reference>
<dbReference type="InterPro" id="IPR017517">
    <property type="entry name" value="Maleyloyr_isom"/>
</dbReference>
<protein>
    <submittedName>
        <fullName evidence="2">Maleylpyruvate isomerase family mycothiol-dependent enzyme</fullName>
    </submittedName>
</protein>
<dbReference type="InterPro" id="IPR036527">
    <property type="entry name" value="SCP2_sterol-bd_dom_sf"/>
</dbReference>
<dbReference type="SUPFAM" id="SSF109854">
    <property type="entry name" value="DinB/YfiT-like putative metalloenzymes"/>
    <property type="match status" value="1"/>
</dbReference>
<evidence type="ECO:0000259" key="1">
    <source>
        <dbReference type="Pfam" id="PF11716"/>
    </source>
</evidence>
<comment type="caution">
    <text evidence="2">The sequence shown here is derived from an EMBL/GenBank/DDBJ whole genome shotgun (WGS) entry which is preliminary data.</text>
</comment>
<dbReference type="NCBIfam" id="TIGR03083">
    <property type="entry name" value="maleylpyruvate isomerase family mycothiol-dependent enzyme"/>
    <property type="match status" value="1"/>
</dbReference>
<dbReference type="Proteomes" id="UP001595833">
    <property type="component" value="Unassembled WGS sequence"/>
</dbReference>
<accession>A0ABV9Y9X8</accession>
<dbReference type="SUPFAM" id="SSF55718">
    <property type="entry name" value="SCP-like"/>
    <property type="match status" value="1"/>
</dbReference>
<organism evidence="2 3">
    <name type="scientific">Saccharothrix xinjiangensis</name>
    <dbReference type="NCBI Taxonomy" id="204798"/>
    <lineage>
        <taxon>Bacteria</taxon>
        <taxon>Bacillati</taxon>
        <taxon>Actinomycetota</taxon>
        <taxon>Actinomycetes</taxon>
        <taxon>Pseudonocardiales</taxon>
        <taxon>Pseudonocardiaceae</taxon>
        <taxon>Saccharothrix</taxon>
    </lineage>
</organism>
<dbReference type="InterPro" id="IPR034660">
    <property type="entry name" value="DinB/YfiT-like"/>
</dbReference>
<feature type="domain" description="Mycothiol-dependent maleylpyruvate isomerase metal-binding" evidence="1">
    <location>
        <begin position="22"/>
        <end position="150"/>
    </location>
</feature>
<dbReference type="InterPro" id="IPR024344">
    <property type="entry name" value="MDMPI_metal-binding"/>
</dbReference>